<reference evidence="1 2" key="1">
    <citation type="submission" date="2018-02" db="EMBL/GenBank/DDBJ databases">
        <title>Subsurface microbial communities from deep shales in Ohio and West Virginia, USA.</title>
        <authorList>
            <person name="Wrighton K."/>
        </authorList>
    </citation>
    <scope>NUCLEOTIDE SEQUENCE [LARGE SCALE GENOMIC DNA]</scope>
    <source>
        <strain evidence="1 2">OWC-G53F</strain>
    </source>
</reference>
<evidence type="ECO:0000313" key="1">
    <source>
        <dbReference type="EMBL" id="PPK72445.1"/>
    </source>
</evidence>
<protein>
    <submittedName>
        <fullName evidence="1">Uncharacterized protein</fullName>
    </submittedName>
</protein>
<dbReference type="RefSeq" id="WP_104423230.1">
    <property type="nucleotide sequence ID" value="NZ_PTIY01000004.1"/>
</dbReference>
<name>A0A2S6H4N5_9GAMM</name>
<accession>A0A2S6H4N5</accession>
<dbReference type="EMBL" id="PTIY01000004">
    <property type="protein sequence ID" value="PPK72445.1"/>
    <property type="molecule type" value="Genomic_DNA"/>
</dbReference>
<sequence>MPSETPSQQELLDRIMYGSAGVKATEAAIQSALKTFTDATANQMSILVQNNTLYPEMREEMLKLEKHVMEMTLEAIDAIQGSVPQPPKPNSNNKP</sequence>
<evidence type="ECO:0000313" key="2">
    <source>
        <dbReference type="Proteomes" id="UP000238071"/>
    </source>
</evidence>
<organism evidence="1 2">
    <name type="scientific">Methylobacter tundripaludum</name>
    <dbReference type="NCBI Taxonomy" id="173365"/>
    <lineage>
        <taxon>Bacteria</taxon>
        <taxon>Pseudomonadati</taxon>
        <taxon>Pseudomonadota</taxon>
        <taxon>Gammaproteobacteria</taxon>
        <taxon>Methylococcales</taxon>
        <taxon>Methylococcaceae</taxon>
        <taxon>Methylobacter</taxon>
    </lineage>
</organism>
<proteinExistence type="predicted"/>
<gene>
    <name evidence="1" type="ORF">B0F88_104240</name>
</gene>
<dbReference type="Proteomes" id="UP000238071">
    <property type="component" value="Unassembled WGS sequence"/>
</dbReference>
<dbReference type="AlphaFoldDB" id="A0A2S6H4N5"/>
<keyword evidence="2" id="KW-1185">Reference proteome</keyword>
<comment type="caution">
    <text evidence="1">The sequence shown here is derived from an EMBL/GenBank/DDBJ whole genome shotgun (WGS) entry which is preliminary data.</text>
</comment>